<evidence type="ECO:0000313" key="2">
    <source>
        <dbReference type="EMBL" id="QSI76288.1"/>
    </source>
</evidence>
<evidence type="ECO:0000259" key="1">
    <source>
        <dbReference type="Pfam" id="PF13785"/>
    </source>
</evidence>
<organism evidence="2 3">
    <name type="scientific">Niveibacterium microcysteis</name>
    <dbReference type="NCBI Taxonomy" id="2811415"/>
    <lineage>
        <taxon>Bacteria</taxon>
        <taxon>Pseudomonadati</taxon>
        <taxon>Pseudomonadota</taxon>
        <taxon>Betaproteobacteria</taxon>
        <taxon>Rhodocyclales</taxon>
        <taxon>Rhodocyclaceae</taxon>
        <taxon>Niveibacterium</taxon>
    </lineage>
</organism>
<name>A0ABX7M6B8_9RHOO</name>
<protein>
    <submittedName>
        <fullName evidence="2">DUF4178 domain-containing protein</fullName>
    </submittedName>
</protein>
<proteinExistence type="predicted"/>
<dbReference type="Proteomes" id="UP000663570">
    <property type="component" value="Chromosome"/>
</dbReference>
<dbReference type="InterPro" id="IPR025235">
    <property type="entry name" value="DUF4178"/>
</dbReference>
<dbReference type="EMBL" id="CP071060">
    <property type="protein sequence ID" value="QSI76288.1"/>
    <property type="molecule type" value="Genomic_DNA"/>
</dbReference>
<accession>A0ABX7M6B8</accession>
<keyword evidence="3" id="KW-1185">Reference proteome</keyword>
<reference evidence="2 3" key="1">
    <citation type="submission" date="2021-02" db="EMBL/GenBank/DDBJ databases">
        <title>Niveibacterium changnyeongensis HC41.</title>
        <authorList>
            <person name="Kang M."/>
        </authorList>
    </citation>
    <scope>NUCLEOTIDE SEQUENCE [LARGE SCALE GENOMIC DNA]</scope>
    <source>
        <strain evidence="2 3">HC41</strain>
    </source>
</reference>
<dbReference type="Pfam" id="PF13785">
    <property type="entry name" value="DUF4178"/>
    <property type="match status" value="2"/>
</dbReference>
<feature type="domain" description="DUF4178" evidence="1">
    <location>
        <begin position="276"/>
        <end position="412"/>
    </location>
</feature>
<gene>
    <name evidence="2" type="ORF">JY500_17735</name>
</gene>
<feature type="domain" description="DUF4178" evidence="1">
    <location>
        <begin position="57"/>
        <end position="195"/>
    </location>
</feature>
<dbReference type="RefSeq" id="WP_206254008.1">
    <property type="nucleotide sequence ID" value="NZ_CP071060.1"/>
</dbReference>
<evidence type="ECO:0000313" key="3">
    <source>
        <dbReference type="Proteomes" id="UP000663570"/>
    </source>
</evidence>
<sequence length="639" mass="69533">MPVNVICPSCGAAVRFQSAASALAVCAYCRATLARDGDTLKNLGRMAELLPDDSPVQIGTQGRWGGTGFGVVGRLQLRYDAGFWNEWHILFDDGRFGWMSESGGQWTVTLPHPSRPEFPPFEAIRPGARVQIAGKVFEVSNKEEAVCLSGEGELPFVVGAGYIAPVIDLRGPDDAFATIDYSSDPATVYVGASVDRAALKLANTRDRASEALVATPARKAEAIACPSCGAPWSLHDQSVLAVACTSCGALSDVDGKVAKVRDAARSSSRVVPPLALGSKGKLDGVEWEAIGFMRKGVPHEVGTWDEYLLYDGKGGFAWLVSERGHWNFVRQIDKLPVQNVGGDRPEYTLGGSRYRHFADYRAEVISVLGEFTWRVRLGDKVQVRDFIAPPNVLSCEQTDNEWTWSAGRYLSPDEVTAAFALKRPLMRASGVNACQPNPHAVTRWPVLGLFLVFALVAWIVHGVFTGGSSAVFHQTRLELQPGQETSLTSEPFRIPSDQRRVEVDHFAPVSNTWAGVEVELVNRGSGEHFAAANEISYYSGYDSDGSWSEGGQSGSAVFYQVPAGEYHLVVRGELPADASQLLTDQVTLRVAPPPFSNLASCWLLLLCFPLFAFVRSYSFEVARWSESDHPMTSSSEDDD</sequence>